<dbReference type="Proteomes" id="UP000265631">
    <property type="component" value="Unassembled WGS sequence"/>
</dbReference>
<sequence>MSSENFPLRQSGIYRNLPTFDPSIKGLSAVVCGATGISGYHTIRALLDTPDRWSKVYALSRKPLSGECLNMFSEEQLQRIKHVAIDLLTDGQTVADTLRKHGVVADYVFFYAYLSGDVEDDMSPAAADELIKVNVPLFDNLLDGLRISGLTPRRILLQTGGKNYGMHIGRVRTPLVESDPQPRHLQDNFYYHQEDALKRYCAEHPGTGWNVIRPFGVIGSAASAAITTFHPFAVYASVQAHKGEPLAFGGDWDEYLFESLFSTARLTGYLSEWAVLENKCANQAFNAQDGGPVSWERFFAELARWYGVDKGVVPPVDDKGADGSDNYKTFPLKGGNEAPLGTGPPTQLRFSFTLAEWAKDPLNHQAWKELMDQSGGKVTVDFFEKKKFFSGDFAYLRFGTASPNKCKTFGFNGFVDSLESVFEMYKEMEALGLVMPMKVDTARHLV</sequence>
<name>A0A395MWX2_9HYPO</name>
<feature type="domain" description="PRISE-like Rossmann-fold" evidence="1">
    <location>
        <begin position="29"/>
        <end position="323"/>
    </location>
</feature>
<dbReference type="PANTHER" id="PTHR32487">
    <property type="entry name" value="3-OXO-DELTA(4,5)-STEROID 5-BETA-REDUCTASE"/>
    <property type="match status" value="1"/>
</dbReference>
<dbReference type="AlphaFoldDB" id="A0A395MWX2"/>
<evidence type="ECO:0000313" key="2">
    <source>
        <dbReference type="EMBL" id="RFN52428.1"/>
    </source>
</evidence>
<comment type="caution">
    <text evidence="2">The sequence shown here is derived from an EMBL/GenBank/DDBJ whole genome shotgun (WGS) entry which is preliminary data.</text>
</comment>
<dbReference type="InterPro" id="IPR036291">
    <property type="entry name" value="NAD(P)-bd_dom_sf"/>
</dbReference>
<dbReference type="PANTHER" id="PTHR32487:SF29">
    <property type="entry name" value="NAD-DEPENDENT EPIMERASE_DEHYDRATASE DOMAIN-CONTAINING PROTEIN"/>
    <property type="match status" value="1"/>
</dbReference>
<keyword evidence="3" id="KW-1185">Reference proteome</keyword>
<accession>A0A395MWX2</accession>
<proteinExistence type="predicted"/>
<evidence type="ECO:0000259" key="1">
    <source>
        <dbReference type="Pfam" id="PF22917"/>
    </source>
</evidence>
<protein>
    <submittedName>
        <fullName evidence="2">Nad dependent epimerase/dehydratase</fullName>
    </submittedName>
</protein>
<dbReference type="OrthoDB" id="1731983at2759"/>
<reference evidence="2 3" key="1">
    <citation type="journal article" date="2018" name="PLoS Pathog.">
        <title>Evolution of structural diversity of trichothecenes, a family of toxins produced by plant pathogenic and entomopathogenic fungi.</title>
        <authorList>
            <person name="Proctor R.H."/>
            <person name="McCormick S.P."/>
            <person name="Kim H.S."/>
            <person name="Cardoza R.E."/>
            <person name="Stanley A.M."/>
            <person name="Lindo L."/>
            <person name="Kelly A."/>
            <person name="Brown D.W."/>
            <person name="Lee T."/>
            <person name="Vaughan M.M."/>
            <person name="Alexander N.J."/>
            <person name="Busman M."/>
            <person name="Gutierrez S."/>
        </authorList>
    </citation>
    <scope>NUCLEOTIDE SEQUENCE [LARGE SCALE GENOMIC DNA]</scope>
    <source>
        <strain evidence="2 3">NRRL 13405</strain>
    </source>
</reference>
<organism evidence="2 3">
    <name type="scientific">Fusarium flagelliforme</name>
    <dbReference type="NCBI Taxonomy" id="2675880"/>
    <lineage>
        <taxon>Eukaryota</taxon>
        <taxon>Fungi</taxon>
        <taxon>Dikarya</taxon>
        <taxon>Ascomycota</taxon>
        <taxon>Pezizomycotina</taxon>
        <taxon>Sordariomycetes</taxon>
        <taxon>Hypocreomycetidae</taxon>
        <taxon>Hypocreales</taxon>
        <taxon>Nectriaceae</taxon>
        <taxon>Fusarium</taxon>
        <taxon>Fusarium incarnatum-equiseti species complex</taxon>
    </lineage>
</organism>
<dbReference type="CDD" id="cd08948">
    <property type="entry name" value="5beta-POR_like_SDR_a"/>
    <property type="match status" value="1"/>
</dbReference>
<gene>
    <name evidence="2" type="ORF">FIE12Z_3359</name>
</gene>
<evidence type="ECO:0000313" key="3">
    <source>
        <dbReference type="Proteomes" id="UP000265631"/>
    </source>
</evidence>
<dbReference type="EMBL" id="PXXK01000067">
    <property type="protein sequence ID" value="RFN52428.1"/>
    <property type="molecule type" value="Genomic_DNA"/>
</dbReference>
<dbReference type="STRING" id="2594813.A0A395MWX2"/>
<dbReference type="Gene3D" id="3.40.50.720">
    <property type="entry name" value="NAD(P)-binding Rossmann-like Domain"/>
    <property type="match status" value="1"/>
</dbReference>
<dbReference type="SUPFAM" id="SSF51735">
    <property type="entry name" value="NAD(P)-binding Rossmann-fold domains"/>
    <property type="match status" value="1"/>
</dbReference>
<dbReference type="InterPro" id="IPR055222">
    <property type="entry name" value="PRISE-like_Rossmann-fold"/>
</dbReference>
<dbReference type="Pfam" id="PF22917">
    <property type="entry name" value="PRISE"/>
    <property type="match status" value="1"/>
</dbReference>